<dbReference type="GO" id="GO:0007166">
    <property type="term" value="P:cell surface receptor signaling pathway"/>
    <property type="evidence" value="ECO:0007669"/>
    <property type="project" value="TreeGrafter"/>
</dbReference>
<evidence type="ECO:0000313" key="7">
    <source>
        <dbReference type="Ensembl" id="ENSCCNP00000014692.1"/>
    </source>
</evidence>
<dbReference type="GO" id="GO:0005886">
    <property type="term" value="C:plasma membrane"/>
    <property type="evidence" value="ECO:0007669"/>
    <property type="project" value="TreeGrafter"/>
</dbReference>
<feature type="chain" id="PRO_5034854195" description="Immunoglobulin V-set domain-containing protein" evidence="5">
    <location>
        <begin position="19"/>
        <end position="123"/>
    </location>
</feature>
<dbReference type="InterPro" id="IPR013106">
    <property type="entry name" value="Ig_V-set"/>
</dbReference>
<dbReference type="Gene3D" id="2.60.40.10">
    <property type="entry name" value="Immunoglobulins"/>
    <property type="match status" value="1"/>
</dbReference>
<feature type="domain" description="Immunoglobulin V-set" evidence="6">
    <location>
        <begin position="31"/>
        <end position="106"/>
    </location>
</feature>
<keyword evidence="1 5" id="KW-0732">Signal</keyword>
<accession>A0A8C0WTB5</accession>
<dbReference type="AlphaFoldDB" id="A0A8C0WTB5"/>
<dbReference type="PANTHER" id="PTHR23268">
    <property type="entry name" value="T-CELL RECEPTOR BETA CHAIN"/>
    <property type="match status" value="1"/>
</dbReference>
<keyword evidence="2" id="KW-0391">Immunity</keyword>
<dbReference type="PANTHER" id="PTHR23268:SF42">
    <property type="entry name" value="T CELL RECEPTOR BETA VARIABLE 10-1-RELATED"/>
    <property type="match status" value="1"/>
</dbReference>
<dbReference type="InterPro" id="IPR050413">
    <property type="entry name" value="TCR_beta_variable"/>
</dbReference>
<proteinExistence type="predicted"/>
<evidence type="ECO:0000259" key="6">
    <source>
        <dbReference type="SMART" id="SM00406"/>
    </source>
</evidence>
<dbReference type="Pfam" id="PF07686">
    <property type="entry name" value="V-set"/>
    <property type="match status" value="1"/>
</dbReference>
<dbReference type="InterPro" id="IPR013783">
    <property type="entry name" value="Ig-like_fold"/>
</dbReference>
<sequence>MGTNLFYVAFSLLWSTITQNPRHKVTETRRKVALSCHQTYKHDYMYWYRQDPGHGLRLIHYSYDVNNTEKGEVSDGYSVSRSSTEEFPLTLESATTSQTSVYFCASSDPQCCTASPSLHIKHN</sequence>
<evidence type="ECO:0000256" key="2">
    <source>
        <dbReference type="ARBA" id="ARBA00022859"/>
    </source>
</evidence>
<dbReference type="SUPFAM" id="SSF48726">
    <property type="entry name" value="Immunoglobulin"/>
    <property type="match status" value="1"/>
</dbReference>
<organism evidence="7">
    <name type="scientific">Castor canadensis</name>
    <name type="common">American beaver</name>
    <dbReference type="NCBI Taxonomy" id="51338"/>
    <lineage>
        <taxon>Eukaryota</taxon>
        <taxon>Metazoa</taxon>
        <taxon>Chordata</taxon>
        <taxon>Craniata</taxon>
        <taxon>Vertebrata</taxon>
        <taxon>Euteleostomi</taxon>
        <taxon>Mammalia</taxon>
        <taxon>Eutheria</taxon>
        <taxon>Euarchontoglires</taxon>
        <taxon>Glires</taxon>
        <taxon>Rodentia</taxon>
        <taxon>Castorimorpha</taxon>
        <taxon>Castoridae</taxon>
        <taxon>Castor</taxon>
    </lineage>
</organism>
<keyword evidence="4" id="KW-0393">Immunoglobulin domain</keyword>
<evidence type="ECO:0000256" key="4">
    <source>
        <dbReference type="ARBA" id="ARBA00023319"/>
    </source>
</evidence>
<evidence type="ECO:0000256" key="1">
    <source>
        <dbReference type="ARBA" id="ARBA00022729"/>
    </source>
</evidence>
<evidence type="ECO:0000256" key="3">
    <source>
        <dbReference type="ARBA" id="ARBA00023130"/>
    </source>
</evidence>
<keyword evidence="3" id="KW-1064">Adaptive immunity</keyword>
<feature type="signal peptide" evidence="5">
    <location>
        <begin position="1"/>
        <end position="18"/>
    </location>
</feature>
<name>A0A8C0WTB5_CASCN</name>
<reference evidence="7" key="1">
    <citation type="submission" date="2023-09" db="UniProtKB">
        <authorList>
            <consortium name="Ensembl"/>
        </authorList>
    </citation>
    <scope>IDENTIFICATION</scope>
</reference>
<evidence type="ECO:0000256" key="5">
    <source>
        <dbReference type="SAM" id="SignalP"/>
    </source>
</evidence>
<protein>
    <recommendedName>
        <fullName evidence="6">Immunoglobulin V-set domain-containing protein</fullName>
    </recommendedName>
</protein>
<dbReference type="SMART" id="SM00406">
    <property type="entry name" value="IGv"/>
    <property type="match status" value="1"/>
</dbReference>
<dbReference type="GO" id="GO:0002250">
    <property type="term" value="P:adaptive immune response"/>
    <property type="evidence" value="ECO:0007669"/>
    <property type="project" value="UniProtKB-KW"/>
</dbReference>
<dbReference type="Ensembl" id="ENSCCNT00000019243.1">
    <property type="protein sequence ID" value="ENSCCNP00000014692.1"/>
    <property type="gene ID" value="ENSCCNG00000015166.1"/>
</dbReference>
<dbReference type="InterPro" id="IPR036179">
    <property type="entry name" value="Ig-like_dom_sf"/>
</dbReference>